<name>A0ABP5GFE9_9ACTN</name>
<dbReference type="EMBL" id="BAAAQN010000039">
    <property type="protein sequence ID" value="GAA2045494.1"/>
    <property type="molecule type" value="Genomic_DNA"/>
</dbReference>
<dbReference type="RefSeq" id="WP_425559305.1">
    <property type="nucleotide sequence ID" value="NZ_BAAAQN010000039.1"/>
</dbReference>
<evidence type="ECO:0000256" key="3">
    <source>
        <dbReference type="ARBA" id="ARBA00022801"/>
    </source>
</evidence>
<dbReference type="InterPro" id="IPR011583">
    <property type="entry name" value="Chitinase_II/V-like_cat"/>
</dbReference>
<dbReference type="InterPro" id="IPR008979">
    <property type="entry name" value="Galactose-bd-like_sf"/>
</dbReference>
<evidence type="ECO:0000256" key="5">
    <source>
        <dbReference type="ARBA" id="ARBA00023326"/>
    </source>
</evidence>
<organism evidence="10 11">
    <name type="scientific">Catenulispora yoronensis</name>
    <dbReference type="NCBI Taxonomy" id="450799"/>
    <lineage>
        <taxon>Bacteria</taxon>
        <taxon>Bacillati</taxon>
        <taxon>Actinomycetota</taxon>
        <taxon>Actinomycetes</taxon>
        <taxon>Catenulisporales</taxon>
        <taxon>Catenulisporaceae</taxon>
        <taxon>Catenulispora</taxon>
    </lineage>
</organism>
<proteinExistence type="inferred from homology"/>
<dbReference type="PANTHER" id="PTHR45708:SF49">
    <property type="entry name" value="ENDOCHITINASE"/>
    <property type="match status" value="1"/>
</dbReference>
<dbReference type="Gene3D" id="3.20.20.80">
    <property type="entry name" value="Glycosidases"/>
    <property type="match status" value="1"/>
</dbReference>
<dbReference type="InterPro" id="IPR050542">
    <property type="entry name" value="Glycosyl_Hydrlase18_Chitinase"/>
</dbReference>
<dbReference type="SUPFAM" id="SSF51445">
    <property type="entry name" value="(Trans)glycosidases"/>
    <property type="match status" value="1"/>
</dbReference>
<dbReference type="InterPro" id="IPR017853">
    <property type="entry name" value="GH"/>
</dbReference>
<feature type="domain" description="Fibronectin type-III" evidence="8">
    <location>
        <begin position="153"/>
        <end position="234"/>
    </location>
</feature>
<evidence type="ECO:0000256" key="6">
    <source>
        <dbReference type="RuleBase" id="RU000489"/>
    </source>
</evidence>
<dbReference type="CDD" id="cd00063">
    <property type="entry name" value="FN3"/>
    <property type="match status" value="3"/>
</dbReference>
<gene>
    <name evidence="10" type="ORF">GCM10009839_56850</name>
</gene>
<keyword evidence="5" id="KW-0119">Carbohydrate metabolism</keyword>
<feature type="domain" description="Fibronectin type-III" evidence="8">
    <location>
        <begin position="329"/>
        <end position="410"/>
    </location>
</feature>
<dbReference type="SUPFAM" id="SSF49265">
    <property type="entry name" value="Fibronectin type III"/>
    <property type="match status" value="2"/>
</dbReference>
<feature type="domain" description="Fibronectin type-III" evidence="8">
    <location>
        <begin position="241"/>
        <end position="322"/>
    </location>
</feature>
<accession>A0ABP5GFE9</accession>
<dbReference type="Pfam" id="PF00704">
    <property type="entry name" value="Glyco_hydro_18"/>
    <property type="match status" value="1"/>
</dbReference>
<dbReference type="PROSITE" id="PS01095">
    <property type="entry name" value="GH18_1"/>
    <property type="match status" value="1"/>
</dbReference>
<evidence type="ECO:0000256" key="2">
    <source>
        <dbReference type="ARBA" id="ARBA00012729"/>
    </source>
</evidence>
<feature type="domain" description="GH18" evidence="9">
    <location>
        <begin position="419"/>
        <end position="711"/>
    </location>
</feature>
<dbReference type="PANTHER" id="PTHR45708">
    <property type="entry name" value="ENDOCHITINASE"/>
    <property type="match status" value="1"/>
</dbReference>
<dbReference type="Gene3D" id="2.60.40.10">
    <property type="entry name" value="Immunoglobulins"/>
    <property type="match status" value="3"/>
</dbReference>
<feature type="region of interest" description="Disordered" evidence="7">
    <location>
        <begin position="307"/>
        <end position="337"/>
    </location>
</feature>
<dbReference type="CDD" id="cd02871">
    <property type="entry name" value="GH18_chitinase_D-like"/>
    <property type="match status" value="1"/>
</dbReference>
<evidence type="ECO:0000313" key="10">
    <source>
        <dbReference type="EMBL" id="GAA2045494.1"/>
    </source>
</evidence>
<evidence type="ECO:0000256" key="1">
    <source>
        <dbReference type="ARBA" id="ARBA00009121"/>
    </source>
</evidence>
<keyword evidence="4 6" id="KW-0326">Glycosidase</keyword>
<keyword evidence="11" id="KW-1185">Reference proteome</keyword>
<dbReference type="Pfam" id="PF00041">
    <property type="entry name" value="fn3"/>
    <property type="match status" value="3"/>
</dbReference>
<dbReference type="InterPro" id="IPR013783">
    <property type="entry name" value="Ig-like_fold"/>
</dbReference>
<dbReference type="EC" id="3.2.1.14" evidence="2"/>
<protein>
    <recommendedName>
        <fullName evidence="2">chitinase</fullName>
        <ecNumber evidence="2">3.2.1.14</ecNumber>
    </recommendedName>
</protein>
<dbReference type="PROSITE" id="PS51910">
    <property type="entry name" value="GH18_2"/>
    <property type="match status" value="1"/>
</dbReference>
<dbReference type="InterPro" id="IPR001579">
    <property type="entry name" value="Glyco_hydro_18_chit_AS"/>
</dbReference>
<dbReference type="Pfam" id="PF02018">
    <property type="entry name" value="CBM_4_9"/>
    <property type="match status" value="1"/>
</dbReference>
<dbReference type="InterPro" id="IPR003305">
    <property type="entry name" value="CenC_carb-bd"/>
</dbReference>
<evidence type="ECO:0000256" key="4">
    <source>
        <dbReference type="ARBA" id="ARBA00023295"/>
    </source>
</evidence>
<dbReference type="SMART" id="SM00636">
    <property type="entry name" value="Glyco_18"/>
    <property type="match status" value="1"/>
</dbReference>
<sequence>MVSLATGATHARADSNLVVNPGFETGSLSPWTCSGSTGSVVATPAHSGTHALSGAASNTDNAQCTQTVAVQPNSAYTLSAYVEGNYVYLGATGYSSTWTPGAASWQQLTTSFTTGAGVTSVQIYVHGWYAQGTYYTDDVSLVGPGGTAQVPPAPTGLSVTGTTSSSVSLSWGASTGATGYNVYRGGSKVASVTGTSYTDTGLTASTSYSYTVSATNSAGESAQSASVSATTGSSNPTVPPTPAGLKVTGTTSSTIALSWSASTGATGYNVYRAGSKVASVTGTSYTDSGLTASTSYSYTVSATNSAGESAQSASVTGTTSSTGPTIPPTPAGLSVTGTTSSSVSLSWTASSGATGYNVYRGGTKVGTATGTSYTDSGLTASTTYSYAVSATNSAGESAKSAAVSATTAGTGGTGSLPKHVLTGYWQDFVNSATPLKLSAVPAGYNLVAVAFANADPANQGGVTFSLDSQLASTLNYTDAQFKADISTLHSRGQKVIISVGGQNGAISVSSSGAATNFANSVYGLMQSYGFDGVDIDLENGVNATYMGQALHSLSSKAGSGLIITMAPQTIDMQSTGMAYFQLALNIKDILTIVNTQYYNSGSMNGCDQGVYAEGSENFMTALACIALQGGLRPDQVGLGLPASGGAAGGGYVSPSLVNNALDCLAAKTSCGSFVPSTAYPAIRGAMTWSINWDASNGWGFVNTIAPHLAAMP</sequence>
<evidence type="ECO:0000256" key="7">
    <source>
        <dbReference type="SAM" id="MobiDB-lite"/>
    </source>
</evidence>
<dbReference type="Proteomes" id="UP001500751">
    <property type="component" value="Unassembled WGS sequence"/>
</dbReference>
<dbReference type="Gene3D" id="2.60.120.260">
    <property type="entry name" value="Galactose-binding domain-like"/>
    <property type="match status" value="1"/>
</dbReference>
<dbReference type="InterPro" id="IPR003961">
    <property type="entry name" value="FN3_dom"/>
</dbReference>
<reference evidence="11" key="1">
    <citation type="journal article" date="2019" name="Int. J. Syst. Evol. Microbiol.">
        <title>The Global Catalogue of Microorganisms (GCM) 10K type strain sequencing project: providing services to taxonomists for standard genome sequencing and annotation.</title>
        <authorList>
            <consortium name="The Broad Institute Genomics Platform"/>
            <consortium name="The Broad Institute Genome Sequencing Center for Infectious Disease"/>
            <person name="Wu L."/>
            <person name="Ma J."/>
        </authorList>
    </citation>
    <scope>NUCLEOTIDE SEQUENCE [LARGE SCALE GENOMIC DNA]</scope>
    <source>
        <strain evidence="11">JCM 16014</strain>
    </source>
</reference>
<dbReference type="PROSITE" id="PS50853">
    <property type="entry name" value="FN3"/>
    <property type="match status" value="3"/>
</dbReference>
<dbReference type="SMART" id="SM00060">
    <property type="entry name" value="FN3"/>
    <property type="match status" value="3"/>
</dbReference>
<keyword evidence="5" id="KW-0624">Polysaccharide degradation</keyword>
<evidence type="ECO:0000259" key="9">
    <source>
        <dbReference type="PROSITE" id="PS51910"/>
    </source>
</evidence>
<evidence type="ECO:0000259" key="8">
    <source>
        <dbReference type="PROSITE" id="PS50853"/>
    </source>
</evidence>
<dbReference type="InterPro" id="IPR036116">
    <property type="entry name" value="FN3_sf"/>
</dbReference>
<feature type="compositionally biased region" description="Low complexity" evidence="7">
    <location>
        <begin position="307"/>
        <end position="324"/>
    </location>
</feature>
<dbReference type="SUPFAM" id="SSF49785">
    <property type="entry name" value="Galactose-binding domain-like"/>
    <property type="match status" value="1"/>
</dbReference>
<comment type="similarity">
    <text evidence="1">Belongs to the glycosyl hydrolase 18 family. Chitinase class II subfamily.</text>
</comment>
<evidence type="ECO:0000313" key="11">
    <source>
        <dbReference type="Proteomes" id="UP001500751"/>
    </source>
</evidence>
<dbReference type="InterPro" id="IPR001223">
    <property type="entry name" value="Glyco_hydro18_cat"/>
</dbReference>
<comment type="caution">
    <text evidence="10">The sequence shown here is derived from an EMBL/GenBank/DDBJ whole genome shotgun (WGS) entry which is preliminary data.</text>
</comment>
<keyword evidence="3 6" id="KW-0378">Hydrolase</keyword>